<protein>
    <submittedName>
        <fullName evidence="1">Uncharacterized protein</fullName>
    </submittedName>
</protein>
<keyword evidence="2" id="KW-1185">Reference proteome</keyword>
<evidence type="ECO:0000313" key="1">
    <source>
        <dbReference type="EMBL" id="KAK6726573.1"/>
    </source>
</evidence>
<proteinExistence type="predicted"/>
<comment type="caution">
    <text evidence="1">The sequence shown here is derived from an EMBL/GenBank/DDBJ whole genome shotgun (WGS) entry which is preliminary data.</text>
</comment>
<sequence length="152" mass="17464">MCWEFLLYRATRTNLNRDPLAFKRNTIPNGTDITTPESDPYRKPKSLSSFDLDRRIDENDILTVCEEVEKEEKTTPVETEMVFDLLWLGFASVFHSSTFLPYPSDIQHITAVDVIRVQPGGRDARVTNADNDIPKSLSLWESYGINRRAPLN</sequence>
<dbReference type="EMBL" id="JAVFWL010000001">
    <property type="protein sequence ID" value="KAK6726573.1"/>
    <property type="molecule type" value="Genomic_DNA"/>
</dbReference>
<evidence type="ECO:0000313" key="2">
    <source>
        <dbReference type="Proteomes" id="UP001303046"/>
    </source>
</evidence>
<accession>A0ABR1BN89</accession>
<reference evidence="1 2" key="1">
    <citation type="submission" date="2023-08" db="EMBL/GenBank/DDBJ databases">
        <title>A Necator americanus chromosomal reference genome.</title>
        <authorList>
            <person name="Ilik V."/>
            <person name="Petrzelkova K.J."/>
            <person name="Pardy F."/>
            <person name="Fuh T."/>
            <person name="Niatou-Singa F.S."/>
            <person name="Gouil Q."/>
            <person name="Baker L."/>
            <person name="Ritchie M.E."/>
            <person name="Jex A.R."/>
            <person name="Gazzola D."/>
            <person name="Li H."/>
            <person name="Toshio Fujiwara R."/>
            <person name="Zhan B."/>
            <person name="Aroian R.V."/>
            <person name="Pafco B."/>
            <person name="Schwarz E.M."/>
        </authorList>
    </citation>
    <scope>NUCLEOTIDE SEQUENCE [LARGE SCALE GENOMIC DNA]</scope>
    <source>
        <strain evidence="1 2">Aroian</strain>
        <tissue evidence="1">Whole animal</tissue>
    </source>
</reference>
<organism evidence="1 2">
    <name type="scientific">Necator americanus</name>
    <name type="common">Human hookworm</name>
    <dbReference type="NCBI Taxonomy" id="51031"/>
    <lineage>
        <taxon>Eukaryota</taxon>
        <taxon>Metazoa</taxon>
        <taxon>Ecdysozoa</taxon>
        <taxon>Nematoda</taxon>
        <taxon>Chromadorea</taxon>
        <taxon>Rhabditida</taxon>
        <taxon>Rhabditina</taxon>
        <taxon>Rhabditomorpha</taxon>
        <taxon>Strongyloidea</taxon>
        <taxon>Ancylostomatidae</taxon>
        <taxon>Bunostominae</taxon>
        <taxon>Necator</taxon>
    </lineage>
</organism>
<gene>
    <name evidence="1" type="primary">Necator_chrI.g850</name>
    <name evidence="1" type="ORF">RB195_004727</name>
</gene>
<dbReference type="Proteomes" id="UP001303046">
    <property type="component" value="Unassembled WGS sequence"/>
</dbReference>
<name>A0ABR1BN89_NECAM</name>